<sequence>MSTLDALLKRPELGLRLLTPEAAHPAGVESALVIGAADLAGWPASDLDALQRVLVILPLSPRTPPGPILAAVRRLGRLGGEGVTGAVVACGLPEERESTLQALTASACREQLPLLLARDEPSRVGARIMKVVRDERARAAARAVDDYREMHREAARPDGLPRLLRWLARRVAGSVVLLDGAGAVLHAFPGLPGDVLEQAAGEVDRVLTGRAGSAAADLASGVVHVEPIGTVGSAGVLVVTRHKRFSPDTRSLIGDASRLLGLHWIAEGGARGRRAELAEAQTREAVLHLLMTGHLDAARRVAVVLGPSLAEEVRVYIVECPTEARDEAVSHCERASGWRAWIVRCPVYTRHIIVLAPASDTAGLGESLRAHAGRRGGVNVGVSDVVALREVASAYGQAFHALAVARGSAEGYARFSPRGDLAALVRPRGYAWARATLEPLSGYRPKRAQDPDAAELTVTLQSWLDFFGGAARQLKIHRNTLAARLRHIERLFGRPLQDLETQSRLHLALRVLDGPDGGGDPVALDVLLDDPEVRRWADTQVSPLLQQDPELYVKTLRVWLANDARIEATAAALGISVPGTRKRLTRVEETLGRSLLSGPSARYDLWFALRVHGARPEYATGG</sequence>
<dbReference type="InterPro" id="IPR042070">
    <property type="entry name" value="PucR_C-HTH_sf"/>
</dbReference>
<dbReference type="PANTHER" id="PTHR33744:SF1">
    <property type="entry name" value="DNA-BINDING TRANSCRIPTIONAL ACTIVATOR ADER"/>
    <property type="match status" value="1"/>
</dbReference>
<accession>A0ABP5WML0</accession>
<dbReference type="PANTHER" id="PTHR33744">
    <property type="entry name" value="CARBOHYDRATE DIACID REGULATOR"/>
    <property type="match status" value="1"/>
</dbReference>
<dbReference type="Gene3D" id="1.10.10.2840">
    <property type="entry name" value="PucR C-terminal helix-turn-helix domain"/>
    <property type="match status" value="2"/>
</dbReference>
<dbReference type="Proteomes" id="UP001501231">
    <property type="component" value="Unassembled WGS sequence"/>
</dbReference>
<feature type="domain" description="PucR C-terminal helix-turn-helix" evidence="1">
    <location>
        <begin position="553"/>
        <end position="611"/>
    </location>
</feature>
<name>A0ABP5WML0_9ACTN</name>
<dbReference type="Pfam" id="PF13556">
    <property type="entry name" value="HTH_30"/>
    <property type="match status" value="2"/>
</dbReference>
<reference evidence="3" key="1">
    <citation type="journal article" date="2019" name="Int. J. Syst. Evol. Microbiol.">
        <title>The Global Catalogue of Microorganisms (GCM) 10K type strain sequencing project: providing services to taxonomists for standard genome sequencing and annotation.</title>
        <authorList>
            <consortium name="The Broad Institute Genomics Platform"/>
            <consortium name="The Broad Institute Genome Sequencing Center for Infectious Disease"/>
            <person name="Wu L."/>
            <person name="Ma J."/>
        </authorList>
    </citation>
    <scope>NUCLEOTIDE SEQUENCE [LARGE SCALE GENOMIC DNA]</scope>
    <source>
        <strain evidence="3">JCM 3325</strain>
    </source>
</reference>
<dbReference type="InterPro" id="IPR025736">
    <property type="entry name" value="PucR_C-HTH_dom"/>
</dbReference>
<dbReference type="InterPro" id="IPR051448">
    <property type="entry name" value="CdaR-like_regulators"/>
</dbReference>
<comment type="caution">
    <text evidence="2">The sequence shown here is derived from an EMBL/GenBank/DDBJ whole genome shotgun (WGS) entry which is preliminary data.</text>
</comment>
<dbReference type="EMBL" id="BAAARW010000020">
    <property type="protein sequence ID" value="GAA2430823.1"/>
    <property type="molecule type" value="Genomic_DNA"/>
</dbReference>
<evidence type="ECO:0000259" key="1">
    <source>
        <dbReference type="Pfam" id="PF13556"/>
    </source>
</evidence>
<protein>
    <recommendedName>
        <fullName evidence="1">PucR C-terminal helix-turn-helix domain-containing protein</fullName>
    </recommendedName>
</protein>
<feature type="domain" description="PucR C-terminal helix-turn-helix" evidence="1">
    <location>
        <begin position="459"/>
        <end position="511"/>
    </location>
</feature>
<keyword evidence="3" id="KW-1185">Reference proteome</keyword>
<evidence type="ECO:0000313" key="2">
    <source>
        <dbReference type="EMBL" id="GAA2430823.1"/>
    </source>
</evidence>
<gene>
    <name evidence="2" type="ORF">GCM10010191_50590</name>
</gene>
<proteinExistence type="predicted"/>
<evidence type="ECO:0000313" key="3">
    <source>
        <dbReference type="Proteomes" id="UP001501231"/>
    </source>
</evidence>
<organism evidence="2 3">
    <name type="scientific">Actinomadura vinacea</name>
    <dbReference type="NCBI Taxonomy" id="115336"/>
    <lineage>
        <taxon>Bacteria</taxon>
        <taxon>Bacillati</taxon>
        <taxon>Actinomycetota</taxon>
        <taxon>Actinomycetes</taxon>
        <taxon>Streptosporangiales</taxon>
        <taxon>Thermomonosporaceae</taxon>
        <taxon>Actinomadura</taxon>
    </lineage>
</organism>
<dbReference type="RefSeq" id="WP_344592125.1">
    <property type="nucleotide sequence ID" value="NZ_BAAARW010000020.1"/>
</dbReference>